<feature type="domain" description="Xylose isomerase-like TIM barrel" evidence="2">
    <location>
        <begin position="80"/>
        <end position="269"/>
    </location>
</feature>
<dbReference type="PANTHER" id="PTHR43489:SF3">
    <property type="entry name" value="XYLOSE ISOMERASE DOMAIN PROTEIN TIM BARREL"/>
    <property type="match status" value="1"/>
</dbReference>
<dbReference type="PROSITE" id="PS51257">
    <property type="entry name" value="PROKAR_LIPOPROTEIN"/>
    <property type="match status" value="1"/>
</dbReference>
<evidence type="ECO:0000256" key="1">
    <source>
        <dbReference type="ARBA" id="ARBA00023235"/>
    </source>
</evidence>
<dbReference type="GO" id="GO:0016853">
    <property type="term" value="F:isomerase activity"/>
    <property type="evidence" value="ECO:0007669"/>
    <property type="project" value="UniProtKB-KW"/>
</dbReference>
<keyword evidence="1 3" id="KW-0413">Isomerase</keyword>
<dbReference type="PANTHER" id="PTHR43489">
    <property type="entry name" value="ISOMERASE"/>
    <property type="match status" value="1"/>
</dbReference>
<sequence length="289" mass="32450">MERRKFIGTAAVGSLGIVSCKAANAPIDTLKKDFVLKNNINHSVCHWCFGKIPLEDFLKTLNELGVKSIDLTGPEEWPILKKYNIHASMCWGAGKGITEGWNDPKLHEELIADYEQIIPKVAEAGYTNLICFSGNRNGMDDKVGLKNCAEGLKKIMPLAEKHGVVLQMELLNSKINHEDYMCDTSAWGIELCKAINSESFKLLFDIYHMQIMEGDIIRTIQDNHQYFGHYHTAGVPGRNEVDESQELYYPAIMRAILATGFTGHVAQEFLPKKDDKIDSLKQGFLICDV</sequence>
<keyword evidence="4" id="KW-1185">Reference proteome</keyword>
<gene>
    <name evidence="3" type="ordered locus">Celal_2631</name>
</gene>
<dbReference type="InterPro" id="IPR050417">
    <property type="entry name" value="Sugar_Epim/Isomerase"/>
</dbReference>
<evidence type="ECO:0000259" key="2">
    <source>
        <dbReference type="Pfam" id="PF01261"/>
    </source>
</evidence>
<dbReference type="SUPFAM" id="SSF51658">
    <property type="entry name" value="Xylose isomerase-like"/>
    <property type="match status" value="1"/>
</dbReference>
<dbReference type="EMBL" id="CP002453">
    <property type="protein sequence ID" value="ADV49916.1"/>
    <property type="molecule type" value="Genomic_DNA"/>
</dbReference>
<name>E6XAK0_CELAD</name>
<dbReference type="InterPro" id="IPR013022">
    <property type="entry name" value="Xyl_isomerase-like_TIM-brl"/>
</dbReference>
<dbReference type="Proteomes" id="UP000008634">
    <property type="component" value="Chromosome"/>
</dbReference>
<organism evidence="3 4">
    <name type="scientific">Cellulophaga algicola (strain DSM 14237 / IC166 / ACAM 630)</name>
    <dbReference type="NCBI Taxonomy" id="688270"/>
    <lineage>
        <taxon>Bacteria</taxon>
        <taxon>Pseudomonadati</taxon>
        <taxon>Bacteroidota</taxon>
        <taxon>Flavobacteriia</taxon>
        <taxon>Flavobacteriales</taxon>
        <taxon>Flavobacteriaceae</taxon>
        <taxon>Cellulophaga</taxon>
    </lineage>
</organism>
<dbReference type="eggNOG" id="COG3622">
    <property type="taxonomic scope" value="Bacteria"/>
</dbReference>
<dbReference type="AlphaFoldDB" id="E6XAK0"/>
<accession>E6XAK0</accession>
<dbReference type="RefSeq" id="WP_013551387.1">
    <property type="nucleotide sequence ID" value="NC_014934.1"/>
</dbReference>
<dbReference type="InterPro" id="IPR036237">
    <property type="entry name" value="Xyl_isomerase-like_sf"/>
</dbReference>
<protein>
    <submittedName>
        <fullName evidence="3">Xylose isomerase domain-containing protein TIM barrel</fullName>
    </submittedName>
</protein>
<evidence type="ECO:0000313" key="4">
    <source>
        <dbReference type="Proteomes" id="UP000008634"/>
    </source>
</evidence>
<evidence type="ECO:0000313" key="3">
    <source>
        <dbReference type="EMBL" id="ADV49916.1"/>
    </source>
</evidence>
<dbReference type="KEGG" id="cao:Celal_2631"/>
<dbReference type="OrthoDB" id="9786584at2"/>
<dbReference type="Pfam" id="PF01261">
    <property type="entry name" value="AP_endonuc_2"/>
    <property type="match status" value="1"/>
</dbReference>
<dbReference type="HOGENOM" id="CLU_050006_3_0_10"/>
<dbReference type="Gene3D" id="3.20.20.150">
    <property type="entry name" value="Divalent-metal-dependent TIM barrel enzymes"/>
    <property type="match status" value="1"/>
</dbReference>
<proteinExistence type="predicted"/>
<dbReference type="STRING" id="688270.Celal_2631"/>
<reference evidence="3 4" key="1">
    <citation type="journal article" date="2010" name="Stand. Genomic Sci.">
        <title>Complete genome sequence of Cellulophaga algicola type strain (IC166).</title>
        <authorList>
            <person name="Abt B."/>
            <person name="Lu M."/>
            <person name="Misra M."/>
            <person name="Han C."/>
            <person name="Nolan M."/>
            <person name="Lucas S."/>
            <person name="Hammon N."/>
            <person name="Deshpande S."/>
            <person name="Cheng J.F."/>
            <person name="Tapia R."/>
            <person name="Goodwin L."/>
            <person name="Pitluck S."/>
            <person name="Liolios K."/>
            <person name="Pagani I."/>
            <person name="Ivanova N."/>
            <person name="Mavromatis K."/>
            <person name="Ovchinikova G."/>
            <person name="Pati A."/>
            <person name="Chen A."/>
            <person name="Palaniappan K."/>
            <person name="Land M."/>
            <person name="Hauser L."/>
            <person name="Chang Y.J."/>
            <person name="Jeffries C.D."/>
            <person name="Detter J.C."/>
            <person name="Brambilla E."/>
            <person name="Rohde M."/>
            <person name="Tindall B.J."/>
            <person name="Goker M."/>
            <person name="Woyke T."/>
            <person name="Bristow J."/>
            <person name="Eisen J.A."/>
            <person name="Markowitz V."/>
            <person name="Hugenholtz P."/>
            <person name="Kyrpides N.C."/>
            <person name="Klenk H.P."/>
            <person name="Lapidus A."/>
        </authorList>
    </citation>
    <scope>NUCLEOTIDE SEQUENCE [LARGE SCALE GENOMIC DNA]</scope>
    <source>
        <strain evidence="4">DSM 14237 / IC166 / ACAM 630</strain>
    </source>
</reference>